<dbReference type="AlphaFoldDB" id="A0A8T2A983"/>
<gene>
    <name evidence="2" type="ORF">ISN45_Aa04g013340</name>
</gene>
<evidence type="ECO:0000313" key="3">
    <source>
        <dbReference type="Proteomes" id="UP000694240"/>
    </source>
</evidence>
<accession>A0A8T2A983</accession>
<feature type="region of interest" description="Disordered" evidence="1">
    <location>
        <begin position="11"/>
        <end position="71"/>
    </location>
</feature>
<name>A0A8T2A983_9BRAS</name>
<comment type="caution">
    <text evidence="2">The sequence shown here is derived from an EMBL/GenBank/DDBJ whole genome shotgun (WGS) entry which is preliminary data.</text>
</comment>
<protein>
    <submittedName>
        <fullName evidence="2">Uncharacterized protein</fullName>
    </submittedName>
</protein>
<organism evidence="2 3">
    <name type="scientific">Arabidopsis thaliana x Arabidopsis arenosa</name>
    <dbReference type="NCBI Taxonomy" id="1240361"/>
    <lineage>
        <taxon>Eukaryota</taxon>
        <taxon>Viridiplantae</taxon>
        <taxon>Streptophyta</taxon>
        <taxon>Embryophyta</taxon>
        <taxon>Tracheophyta</taxon>
        <taxon>Spermatophyta</taxon>
        <taxon>Magnoliopsida</taxon>
        <taxon>eudicotyledons</taxon>
        <taxon>Gunneridae</taxon>
        <taxon>Pentapetalae</taxon>
        <taxon>rosids</taxon>
        <taxon>malvids</taxon>
        <taxon>Brassicales</taxon>
        <taxon>Brassicaceae</taxon>
        <taxon>Camelineae</taxon>
        <taxon>Arabidopsis</taxon>
    </lineage>
</organism>
<keyword evidence="3" id="KW-1185">Reference proteome</keyword>
<evidence type="ECO:0000313" key="2">
    <source>
        <dbReference type="EMBL" id="KAG7568514.1"/>
    </source>
</evidence>
<sequence length="100" mass="11289">MDQLSCNFHVDDDDDHGWTKVVSRKQKPAKMVSADVEDESNSAGAARNENLKEEKTKKPKPKKKKKKKPIVSLSEAMSKIDHSRLQAFLVVSLVNHLNSF</sequence>
<dbReference type="EMBL" id="JAEFBK010000009">
    <property type="protein sequence ID" value="KAG7568514.1"/>
    <property type="molecule type" value="Genomic_DNA"/>
</dbReference>
<proteinExistence type="predicted"/>
<reference evidence="2 3" key="1">
    <citation type="submission" date="2020-12" db="EMBL/GenBank/DDBJ databases">
        <title>Concerted genomic and epigenomic changes stabilize Arabidopsis allopolyploids.</title>
        <authorList>
            <person name="Chen Z."/>
        </authorList>
    </citation>
    <scope>NUCLEOTIDE SEQUENCE [LARGE SCALE GENOMIC DNA]</scope>
    <source>
        <strain evidence="2">Allo738</strain>
        <tissue evidence="2">Leaf</tissue>
    </source>
</reference>
<dbReference type="Proteomes" id="UP000694240">
    <property type="component" value="Chromosome 9"/>
</dbReference>
<feature type="compositionally biased region" description="Basic residues" evidence="1">
    <location>
        <begin position="57"/>
        <end position="69"/>
    </location>
</feature>
<evidence type="ECO:0000256" key="1">
    <source>
        <dbReference type="SAM" id="MobiDB-lite"/>
    </source>
</evidence>